<dbReference type="STRING" id="1817816.A2Y64_00785"/>
<dbReference type="InterPro" id="IPR009014">
    <property type="entry name" value="Transketo_C/PFOR_II"/>
</dbReference>
<accession>A0A1F5EW22</accession>
<evidence type="ECO:0000259" key="3">
    <source>
        <dbReference type="Pfam" id="PF17147"/>
    </source>
</evidence>
<dbReference type="FunFam" id="3.40.50.970:FF:000012">
    <property type="entry name" value="Pyruvate:ferredoxin (Flavodoxin) oxidoreductase"/>
    <property type="match status" value="1"/>
</dbReference>
<dbReference type="GO" id="GO:0006979">
    <property type="term" value="P:response to oxidative stress"/>
    <property type="evidence" value="ECO:0007669"/>
    <property type="project" value="TreeGrafter"/>
</dbReference>
<dbReference type="InterPro" id="IPR033412">
    <property type="entry name" value="PFOR_II"/>
</dbReference>
<gene>
    <name evidence="4" type="primary">porA</name>
    <name evidence="4" type="ORF">A2Y64_00785</name>
</gene>
<evidence type="ECO:0000313" key="5">
    <source>
        <dbReference type="Proteomes" id="UP000177187"/>
    </source>
</evidence>
<comment type="caution">
    <text evidence="4">The sequence shown here is derived from an EMBL/GenBank/DDBJ whole genome shotgun (WGS) entry which is preliminary data.</text>
</comment>
<dbReference type="AlphaFoldDB" id="A0A1F5EW22"/>
<dbReference type="Pfam" id="PF17147">
    <property type="entry name" value="PFOR_II"/>
    <property type="match status" value="1"/>
</dbReference>
<dbReference type="Proteomes" id="UP000177187">
    <property type="component" value="Unassembled WGS sequence"/>
</dbReference>
<protein>
    <submittedName>
        <fullName evidence="4">Pyruvate ferredoxin oxidoreductase</fullName>
    </submittedName>
</protein>
<dbReference type="InterPro" id="IPR002880">
    <property type="entry name" value="Pyrv_Fd/Flavodoxin_OxRdtase_N"/>
</dbReference>
<evidence type="ECO:0000259" key="2">
    <source>
        <dbReference type="Pfam" id="PF01855"/>
    </source>
</evidence>
<feature type="domain" description="Pyruvate flavodoxin/ferredoxin oxidoreductase pyrimidine binding" evidence="2">
    <location>
        <begin position="14"/>
        <end position="230"/>
    </location>
</feature>
<dbReference type="InterPro" id="IPR029061">
    <property type="entry name" value="THDP-binding"/>
</dbReference>
<dbReference type="Gene3D" id="3.40.50.970">
    <property type="match status" value="1"/>
</dbReference>
<dbReference type="CDD" id="cd07034">
    <property type="entry name" value="TPP_PYR_PFOR_IOR-alpha_like"/>
    <property type="match status" value="1"/>
</dbReference>
<dbReference type="SUPFAM" id="SSF52518">
    <property type="entry name" value="Thiamin diphosphate-binding fold (THDP-binding)"/>
    <property type="match status" value="1"/>
</dbReference>
<sequence>MKKVITGNHAVSYGSMLARAEVVAAYPITPQTQIVEKISELCADGVMDAKFIKVESEHSAMAACIGASAAGARAFTATSAQGLALMDEMLHWAAHARLPVVLANINRSMAPPWTIWTDQNDTISRRDAGWIQFYCESNQEVTDSVIQAFKVAEQVELPAMLVLDSFYLSHTSEPVDLADIALVDKYLPKYQAKHDLDPAKGHPAYGALCNDEWYFELQIKMQWAMEKALDVIIAEDALFGEMFGRSYPVVEGYRADDAEYLVFVSSTIASTAKDAVDRARAEGIKAGSAKVRLLRPFPKPQIKAIARGKKRLGVIDRNLSYGSEGAFFTEIKSCLYSEPERPEVHGFIAGLGGRDVTVDTVYEMIKITASRSPETDINWQGAKLA</sequence>
<dbReference type="FunFam" id="3.40.50.920:FF:000010">
    <property type="entry name" value="Pyruvate ferredoxin oxidoreductase, alpha subunit"/>
    <property type="match status" value="1"/>
</dbReference>
<dbReference type="PANTHER" id="PTHR32154:SF0">
    <property type="entry name" value="PYRUVATE-FLAVODOXIN OXIDOREDUCTASE-RELATED"/>
    <property type="match status" value="1"/>
</dbReference>
<dbReference type="InterPro" id="IPR050722">
    <property type="entry name" value="Pyruvate:ferred/Flavod_OxRd"/>
</dbReference>
<organism evidence="4 5">
    <name type="scientific">Candidatus Coatesbacteria bacterium RBG_13_66_14</name>
    <dbReference type="NCBI Taxonomy" id="1817816"/>
    <lineage>
        <taxon>Bacteria</taxon>
        <taxon>Candidatus Coatesiibacteriota</taxon>
    </lineage>
</organism>
<name>A0A1F5EW22_9BACT</name>
<feature type="domain" description="Pyruvate:ferredoxin oxidoreductase core" evidence="3">
    <location>
        <begin position="258"/>
        <end position="360"/>
    </location>
</feature>
<dbReference type="PANTHER" id="PTHR32154">
    <property type="entry name" value="PYRUVATE-FLAVODOXIN OXIDOREDUCTASE-RELATED"/>
    <property type="match status" value="1"/>
</dbReference>
<keyword evidence="1" id="KW-0560">Oxidoreductase</keyword>
<dbReference type="Gene3D" id="3.40.50.920">
    <property type="match status" value="1"/>
</dbReference>
<keyword evidence="4" id="KW-0670">Pyruvate</keyword>
<proteinExistence type="predicted"/>
<dbReference type="EMBL" id="MFAF01000146">
    <property type="protein sequence ID" value="OGD71575.1"/>
    <property type="molecule type" value="Genomic_DNA"/>
</dbReference>
<evidence type="ECO:0000256" key="1">
    <source>
        <dbReference type="ARBA" id="ARBA00023002"/>
    </source>
</evidence>
<dbReference type="SUPFAM" id="SSF52922">
    <property type="entry name" value="TK C-terminal domain-like"/>
    <property type="match status" value="1"/>
</dbReference>
<evidence type="ECO:0000313" key="4">
    <source>
        <dbReference type="EMBL" id="OGD71575.1"/>
    </source>
</evidence>
<dbReference type="Pfam" id="PF01855">
    <property type="entry name" value="POR_N"/>
    <property type="match status" value="1"/>
</dbReference>
<dbReference type="GO" id="GO:0016903">
    <property type="term" value="F:oxidoreductase activity, acting on the aldehyde or oxo group of donors"/>
    <property type="evidence" value="ECO:0007669"/>
    <property type="project" value="UniProtKB-ARBA"/>
</dbReference>
<dbReference type="GO" id="GO:0019752">
    <property type="term" value="P:carboxylic acid metabolic process"/>
    <property type="evidence" value="ECO:0007669"/>
    <property type="project" value="UniProtKB-ARBA"/>
</dbReference>
<reference evidence="4 5" key="1">
    <citation type="journal article" date="2016" name="Nat. Commun.">
        <title>Thousands of microbial genomes shed light on interconnected biogeochemical processes in an aquifer system.</title>
        <authorList>
            <person name="Anantharaman K."/>
            <person name="Brown C.T."/>
            <person name="Hug L.A."/>
            <person name="Sharon I."/>
            <person name="Castelle C.J."/>
            <person name="Probst A.J."/>
            <person name="Thomas B.C."/>
            <person name="Singh A."/>
            <person name="Wilkins M.J."/>
            <person name="Karaoz U."/>
            <person name="Brodie E.L."/>
            <person name="Williams K.H."/>
            <person name="Hubbard S.S."/>
            <person name="Banfield J.F."/>
        </authorList>
    </citation>
    <scope>NUCLEOTIDE SEQUENCE [LARGE SCALE GENOMIC DNA]</scope>
</reference>